<protein>
    <submittedName>
        <fullName evidence="2">Uncharacterized protein</fullName>
    </submittedName>
</protein>
<dbReference type="Proteomes" id="UP000053097">
    <property type="component" value="Unassembled WGS sequence"/>
</dbReference>
<accession>A0A026VUV1</accession>
<reference evidence="2 3" key="1">
    <citation type="journal article" date="2014" name="Curr. Biol.">
        <title>The genome of the clonal raider ant Cerapachys biroi.</title>
        <authorList>
            <person name="Oxley P.R."/>
            <person name="Ji L."/>
            <person name="Fetter-Pruneda I."/>
            <person name="McKenzie S.K."/>
            <person name="Li C."/>
            <person name="Hu H."/>
            <person name="Zhang G."/>
            <person name="Kronauer D.J."/>
        </authorList>
    </citation>
    <scope>NUCLEOTIDE SEQUENCE [LARGE SCALE GENOMIC DNA]</scope>
</reference>
<dbReference type="AlphaFoldDB" id="A0A026VUV1"/>
<evidence type="ECO:0000313" key="2">
    <source>
        <dbReference type="EMBL" id="EZA47455.1"/>
    </source>
</evidence>
<dbReference type="OMA" id="LSAXLAV"/>
<keyword evidence="3" id="KW-1185">Reference proteome</keyword>
<feature type="region of interest" description="Disordered" evidence="1">
    <location>
        <begin position="39"/>
        <end position="65"/>
    </location>
</feature>
<name>A0A026VUV1_OOCBI</name>
<proteinExistence type="predicted"/>
<organism evidence="2 3">
    <name type="scientific">Ooceraea biroi</name>
    <name type="common">Clonal raider ant</name>
    <name type="synonym">Cerapachys biroi</name>
    <dbReference type="NCBI Taxonomy" id="2015173"/>
    <lineage>
        <taxon>Eukaryota</taxon>
        <taxon>Metazoa</taxon>
        <taxon>Ecdysozoa</taxon>
        <taxon>Arthropoda</taxon>
        <taxon>Hexapoda</taxon>
        <taxon>Insecta</taxon>
        <taxon>Pterygota</taxon>
        <taxon>Neoptera</taxon>
        <taxon>Endopterygota</taxon>
        <taxon>Hymenoptera</taxon>
        <taxon>Apocrita</taxon>
        <taxon>Aculeata</taxon>
        <taxon>Formicoidea</taxon>
        <taxon>Formicidae</taxon>
        <taxon>Dorylinae</taxon>
        <taxon>Ooceraea</taxon>
    </lineage>
</organism>
<gene>
    <name evidence="2" type="ORF">X777_15582</name>
</gene>
<feature type="non-terminal residue" evidence="2">
    <location>
        <position position="1"/>
    </location>
</feature>
<evidence type="ECO:0000256" key="1">
    <source>
        <dbReference type="SAM" id="MobiDB-lite"/>
    </source>
</evidence>
<dbReference type="EMBL" id="KK107847">
    <property type="protein sequence ID" value="EZA47455.1"/>
    <property type="molecule type" value="Genomic_DNA"/>
</dbReference>
<sequence>ADWADILARKGGWWYTGRDLRSLFWQVLLSPRRARECTREVSGGGVSGEDENEAVTDEREREKRK</sequence>
<evidence type="ECO:0000313" key="3">
    <source>
        <dbReference type="Proteomes" id="UP000053097"/>
    </source>
</evidence>
<feature type="compositionally biased region" description="Basic and acidic residues" evidence="1">
    <location>
        <begin position="56"/>
        <end position="65"/>
    </location>
</feature>